<feature type="region of interest" description="Disordered" evidence="1">
    <location>
        <begin position="72"/>
        <end position="102"/>
    </location>
</feature>
<dbReference type="AlphaFoldDB" id="A0A9Q3B9U0"/>
<keyword evidence="4" id="KW-1185">Reference proteome</keyword>
<keyword evidence="2" id="KW-0732">Signal</keyword>
<protein>
    <submittedName>
        <fullName evidence="3">Uncharacterized protein</fullName>
    </submittedName>
</protein>
<reference evidence="3" key="1">
    <citation type="submission" date="2021-03" db="EMBL/GenBank/DDBJ databases">
        <title>Draft genome sequence of rust myrtle Austropuccinia psidii MF-1, a brazilian biotype.</title>
        <authorList>
            <person name="Quecine M.C."/>
            <person name="Pachon D.M.R."/>
            <person name="Bonatelli M.L."/>
            <person name="Correr F.H."/>
            <person name="Franceschini L.M."/>
            <person name="Leite T.F."/>
            <person name="Margarido G.R.A."/>
            <person name="Almeida C.A."/>
            <person name="Ferrarezi J.A."/>
            <person name="Labate C.A."/>
        </authorList>
    </citation>
    <scope>NUCLEOTIDE SEQUENCE</scope>
    <source>
        <strain evidence="3">MF-1</strain>
    </source>
</reference>
<sequence length="102" mass="10797">MVRLFGLCTLYPHILLSIPLPSGLPIESVSGISGITSNPEAGGRMVDRGLEDSPISSDLGTLEVSEPIIKDQACSTQPPPPLEAGYTQPQTSLEKALPKGWK</sequence>
<dbReference type="Proteomes" id="UP000765509">
    <property type="component" value="Unassembled WGS sequence"/>
</dbReference>
<name>A0A9Q3B9U0_9BASI</name>
<evidence type="ECO:0000313" key="3">
    <source>
        <dbReference type="EMBL" id="MBW0461207.1"/>
    </source>
</evidence>
<evidence type="ECO:0000313" key="4">
    <source>
        <dbReference type="Proteomes" id="UP000765509"/>
    </source>
</evidence>
<accession>A0A9Q3B9U0</accession>
<feature type="signal peptide" evidence="2">
    <location>
        <begin position="1"/>
        <end position="17"/>
    </location>
</feature>
<dbReference type="EMBL" id="AVOT02000124">
    <property type="protein sequence ID" value="MBW0461207.1"/>
    <property type="molecule type" value="Genomic_DNA"/>
</dbReference>
<evidence type="ECO:0000256" key="2">
    <source>
        <dbReference type="SAM" id="SignalP"/>
    </source>
</evidence>
<feature type="chain" id="PRO_5040503451" evidence="2">
    <location>
        <begin position="18"/>
        <end position="102"/>
    </location>
</feature>
<evidence type="ECO:0000256" key="1">
    <source>
        <dbReference type="SAM" id="MobiDB-lite"/>
    </source>
</evidence>
<comment type="caution">
    <text evidence="3">The sequence shown here is derived from an EMBL/GenBank/DDBJ whole genome shotgun (WGS) entry which is preliminary data.</text>
</comment>
<organism evidence="3 4">
    <name type="scientific">Austropuccinia psidii MF-1</name>
    <dbReference type="NCBI Taxonomy" id="1389203"/>
    <lineage>
        <taxon>Eukaryota</taxon>
        <taxon>Fungi</taxon>
        <taxon>Dikarya</taxon>
        <taxon>Basidiomycota</taxon>
        <taxon>Pucciniomycotina</taxon>
        <taxon>Pucciniomycetes</taxon>
        <taxon>Pucciniales</taxon>
        <taxon>Sphaerophragmiaceae</taxon>
        <taxon>Austropuccinia</taxon>
    </lineage>
</organism>
<feature type="region of interest" description="Disordered" evidence="1">
    <location>
        <begin position="33"/>
        <end position="57"/>
    </location>
</feature>
<proteinExistence type="predicted"/>
<gene>
    <name evidence="3" type="ORF">O181_000922</name>
</gene>